<dbReference type="Gene3D" id="3.10.450.50">
    <property type="match status" value="1"/>
</dbReference>
<keyword evidence="3" id="KW-1185">Reference proteome</keyword>
<dbReference type="SUPFAM" id="SSF54427">
    <property type="entry name" value="NTF2-like"/>
    <property type="match status" value="1"/>
</dbReference>
<evidence type="ECO:0000313" key="3">
    <source>
        <dbReference type="Proteomes" id="UP001143307"/>
    </source>
</evidence>
<protein>
    <submittedName>
        <fullName evidence="2">Limonene-1,2-epoxide hydrolase</fullName>
    </submittedName>
</protein>
<accession>A0ABT3SWF2</accession>
<proteinExistence type="predicted"/>
<dbReference type="InterPro" id="IPR032710">
    <property type="entry name" value="NTF2-like_dom_sf"/>
</dbReference>
<keyword evidence="2" id="KW-0378">Hydrolase</keyword>
<dbReference type="Pfam" id="PF07858">
    <property type="entry name" value="LEH"/>
    <property type="match status" value="1"/>
</dbReference>
<dbReference type="Proteomes" id="UP001143307">
    <property type="component" value="Unassembled WGS sequence"/>
</dbReference>
<organism evidence="2 3">
    <name type="scientific">Candidatus Seongchinamella marina</name>
    <dbReference type="NCBI Taxonomy" id="2518990"/>
    <lineage>
        <taxon>Bacteria</taxon>
        <taxon>Pseudomonadati</taxon>
        <taxon>Pseudomonadota</taxon>
        <taxon>Gammaproteobacteria</taxon>
        <taxon>Cellvibrionales</taxon>
        <taxon>Halieaceae</taxon>
        <taxon>Seongchinamella</taxon>
    </lineage>
</organism>
<comment type="caution">
    <text evidence="2">The sequence shown here is derived from an EMBL/GenBank/DDBJ whole genome shotgun (WGS) entry which is preliminary data.</text>
</comment>
<dbReference type="EMBL" id="SHNP01000004">
    <property type="protein sequence ID" value="MCX2974209.1"/>
    <property type="molecule type" value="Genomic_DNA"/>
</dbReference>
<gene>
    <name evidence="2" type="ORF">EYC87_11505</name>
</gene>
<name>A0ABT3SWF2_9GAMM</name>
<dbReference type="InterPro" id="IPR013100">
    <property type="entry name" value="LEH"/>
</dbReference>
<evidence type="ECO:0000259" key="1">
    <source>
        <dbReference type="Pfam" id="PF07858"/>
    </source>
</evidence>
<reference evidence="2" key="1">
    <citation type="submission" date="2019-02" db="EMBL/GenBank/DDBJ databases">
        <authorList>
            <person name="Li S.-H."/>
        </authorList>
    </citation>
    <scope>NUCLEOTIDE SEQUENCE</scope>
    <source>
        <strain evidence="2">IMCC8485</strain>
    </source>
</reference>
<sequence>MDIDMSNTQIVLDFIAAWNRMDWDAVVSVFSEDVLYHNIPMEPLRGKAAVTEFITTGMDLDAVDWQLLAIAENGNKVLTERVDNFYLVGGKAVSMPVMGTFEIVNGQITAWRDYFDLATFTSQMAH</sequence>
<feature type="domain" description="Limonene-1,2-epoxide hydrolase" evidence="1">
    <location>
        <begin position="6"/>
        <end position="124"/>
    </location>
</feature>
<evidence type="ECO:0000313" key="2">
    <source>
        <dbReference type="EMBL" id="MCX2974209.1"/>
    </source>
</evidence>
<dbReference type="GO" id="GO:0016787">
    <property type="term" value="F:hydrolase activity"/>
    <property type="evidence" value="ECO:0007669"/>
    <property type="project" value="UniProtKB-KW"/>
</dbReference>